<feature type="transmembrane region" description="Helical" evidence="5">
    <location>
        <begin position="363"/>
        <end position="383"/>
    </location>
</feature>
<evidence type="ECO:0000313" key="6">
    <source>
        <dbReference type="EMBL" id="MDW6002169.1"/>
    </source>
</evidence>
<dbReference type="AlphaFoldDB" id="A0A1Y6IV30"/>
<evidence type="ECO:0000313" key="9">
    <source>
        <dbReference type="Proteomes" id="UP001283366"/>
    </source>
</evidence>
<feature type="transmembrane region" description="Helical" evidence="5">
    <location>
        <begin position="84"/>
        <end position="109"/>
    </location>
</feature>
<reference evidence="7 8" key="1">
    <citation type="submission" date="2017-05" db="EMBL/GenBank/DDBJ databases">
        <authorList>
            <person name="Song R."/>
            <person name="Chenine A.L."/>
            <person name="Ruprecht R.M."/>
        </authorList>
    </citation>
    <scope>NUCLEOTIDE SEQUENCE [LARGE SCALE GENOMIC DNA]</scope>
    <source>
        <strain evidence="7 8">CECT 7927</strain>
    </source>
</reference>
<dbReference type="EMBL" id="JAWRCO010000001">
    <property type="protein sequence ID" value="MDW6002169.1"/>
    <property type="molecule type" value="Genomic_DNA"/>
</dbReference>
<dbReference type="GO" id="GO:0016020">
    <property type="term" value="C:membrane"/>
    <property type="evidence" value="ECO:0007669"/>
    <property type="project" value="UniProtKB-SubCell"/>
</dbReference>
<reference evidence="6 9" key="2">
    <citation type="submission" date="2023-11" db="EMBL/GenBank/DDBJ databases">
        <title>Plant-associative lifestyle of Vibrio porteresiae and its evolutionary dynamics.</title>
        <authorList>
            <person name="Rameshkumar N."/>
            <person name="Kirti K."/>
        </authorList>
    </citation>
    <scope>NUCLEOTIDE SEQUENCE [LARGE SCALE GENOMIC DNA]</scope>
    <source>
        <strain evidence="6 9">MSSRF38</strain>
    </source>
</reference>
<feature type="transmembrane region" description="Helical" evidence="5">
    <location>
        <begin position="12"/>
        <end position="37"/>
    </location>
</feature>
<evidence type="ECO:0000256" key="3">
    <source>
        <dbReference type="ARBA" id="ARBA00022989"/>
    </source>
</evidence>
<feature type="transmembrane region" description="Helical" evidence="5">
    <location>
        <begin position="115"/>
        <end position="137"/>
    </location>
</feature>
<accession>A0A1Y6IV30</accession>
<dbReference type="EMBL" id="FXXI01000005">
    <property type="protein sequence ID" value="SMS01514.1"/>
    <property type="molecule type" value="Genomic_DNA"/>
</dbReference>
<proteinExistence type="predicted"/>
<evidence type="ECO:0000256" key="4">
    <source>
        <dbReference type="ARBA" id="ARBA00023136"/>
    </source>
</evidence>
<dbReference type="InterPro" id="IPR052556">
    <property type="entry name" value="PolySynth_Transporter"/>
</dbReference>
<dbReference type="Proteomes" id="UP001283366">
    <property type="component" value="Unassembled WGS sequence"/>
</dbReference>
<gene>
    <name evidence="6" type="ORF">SBX37_04695</name>
    <name evidence="7" type="ORF">VIM7927_02810</name>
</gene>
<feature type="transmembrane region" description="Helical" evidence="5">
    <location>
        <begin position="149"/>
        <end position="167"/>
    </location>
</feature>
<dbReference type="Pfam" id="PF01943">
    <property type="entry name" value="Polysacc_synt"/>
    <property type="match status" value="1"/>
</dbReference>
<evidence type="ECO:0000256" key="5">
    <source>
        <dbReference type="SAM" id="Phobius"/>
    </source>
</evidence>
<sequence length="425" mass="48189">MTDLNNKNVIHSIFNSGWLIFDKVTRLILGILVNIYLARKMGAEYYGEISYAIAFVAFFDAINLLGLNQIVVRDLSQSKNNKKFILDVTISLRLISAILSILLSVTFAFVLGKNITAIAIVSCGLILSLGNVCDLFFQSEIKSKYTVIAKIIAYVFSSLFKVVVIWYGGEISLYLFAIPLEVTVISFILIYLLYSKYKLKFTIQLPRFQCDGYYISILKESLPLMISNLAVITFMRSGIMTVEYFLGSRSVGLYSVGANLAEMIFFIPGIIITSFSPILASLSKNNKERYFLLYQRLMFVFWWGSLASILIYGSLLYYLIPILYGDDFILSKDVFILHLLSFLPVCMGCCQTIWVINERKPQIILIQTIVGALLSLILNVYFVQSIGVIGAPIAILIAQVVQSFIVNYFFCKDLFLFTFRSLLWR</sequence>
<keyword evidence="9" id="KW-1185">Reference proteome</keyword>
<comment type="subcellular location">
    <subcellularLocation>
        <location evidence="1">Membrane</location>
        <topology evidence="1">Multi-pass membrane protein</topology>
    </subcellularLocation>
</comment>
<dbReference type="CDD" id="cd13128">
    <property type="entry name" value="MATE_Wzx_like"/>
    <property type="match status" value="1"/>
</dbReference>
<keyword evidence="3 5" id="KW-1133">Transmembrane helix</keyword>
<evidence type="ECO:0000256" key="2">
    <source>
        <dbReference type="ARBA" id="ARBA00022692"/>
    </source>
</evidence>
<feature type="transmembrane region" description="Helical" evidence="5">
    <location>
        <begin position="389"/>
        <end position="410"/>
    </location>
</feature>
<feature type="transmembrane region" description="Helical" evidence="5">
    <location>
        <begin position="49"/>
        <end position="72"/>
    </location>
</feature>
<name>A0A1Y6IV30_9VIBR</name>
<feature type="transmembrane region" description="Helical" evidence="5">
    <location>
        <begin position="224"/>
        <end position="246"/>
    </location>
</feature>
<dbReference type="Proteomes" id="UP000196125">
    <property type="component" value="Unassembled WGS sequence"/>
</dbReference>
<feature type="transmembrane region" description="Helical" evidence="5">
    <location>
        <begin position="335"/>
        <end position="356"/>
    </location>
</feature>
<protein>
    <submittedName>
        <fullName evidence="6">Flippase</fullName>
    </submittedName>
    <submittedName>
        <fullName evidence="7">Polysaccharide biosynthesis protein</fullName>
    </submittedName>
</protein>
<evidence type="ECO:0000256" key="1">
    <source>
        <dbReference type="ARBA" id="ARBA00004141"/>
    </source>
</evidence>
<dbReference type="PANTHER" id="PTHR43424:SF1">
    <property type="entry name" value="LOCUS PUTATIVE PROTEIN 1-RELATED"/>
    <property type="match status" value="1"/>
</dbReference>
<feature type="transmembrane region" description="Helical" evidence="5">
    <location>
        <begin position="300"/>
        <end position="320"/>
    </location>
</feature>
<feature type="transmembrane region" description="Helical" evidence="5">
    <location>
        <begin position="173"/>
        <end position="194"/>
    </location>
</feature>
<evidence type="ECO:0000313" key="8">
    <source>
        <dbReference type="Proteomes" id="UP000196125"/>
    </source>
</evidence>
<dbReference type="RefSeq" id="WP_087481548.1">
    <property type="nucleotide sequence ID" value="NZ_AP024883.1"/>
</dbReference>
<evidence type="ECO:0000313" key="7">
    <source>
        <dbReference type="EMBL" id="SMS01514.1"/>
    </source>
</evidence>
<keyword evidence="2 5" id="KW-0812">Transmembrane</keyword>
<organism evidence="7 8">
    <name type="scientific">Vibrio mangrovi</name>
    <dbReference type="NCBI Taxonomy" id="474394"/>
    <lineage>
        <taxon>Bacteria</taxon>
        <taxon>Pseudomonadati</taxon>
        <taxon>Pseudomonadota</taxon>
        <taxon>Gammaproteobacteria</taxon>
        <taxon>Vibrionales</taxon>
        <taxon>Vibrionaceae</taxon>
        <taxon>Vibrio</taxon>
    </lineage>
</organism>
<dbReference type="PANTHER" id="PTHR43424">
    <property type="entry name" value="LOCUS PUTATIVE PROTEIN 1-RELATED"/>
    <property type="match status" value="1"/>
</dbReference>
<dbReference type="InterPro" id="IPR002797">
    <property type="entry name" value="Polysacc_synth"/>
</dbReference>
<dbReference type="OrthoDB" id="103403at2"/>
<keyword evidence="4 5" id="KW-0472">Membrane</keyword>
<feature type="transmembrane region" description="Helical" evidence="5">
    <location>
        <begin position="258"/>
        <end position="279"/>
    </location>
</feature>